<evidence type="ECO:0000259" key="1">
    <source>
        <dbReference type="Pfam" id="PF19259"/>
    </source>
</evidence>
<dbReference type="PANTHER" id="PTHR33194:SF4">
    <property type="entry name" value="CCHC-TYPE DOMAIN-CONTAINING PROTEIN"/>
    <property type="match status" value="1"/>
</dbReference>
<accession>A0A9N9FTY6</accession>
<dbReference type="EMBL" id="CAJVPL010001158">
    <property type="protein sequence ID" value="CAG8556099.1"/>
    <property type="molecule type" value="Genomic_DNA"/>
</dbReference>
<protein>
    <submittedName>
        <fullName evidence="2">3312_t:CDS:1</fullName>
    </submittedName>
</protein>
<evidence type="ECO:0000313" key="2">
    <source>
        <dbReference type="EMBL" id="CAG8556099.1"/>
    </source>
</evidence>
<gene>
    <name evidence="2" type="ORF">AGERDE_LOCUS6916</name>
</gene>
<dbReference type="Pfam" id="PF19259">
    <property type="entry name" value="Ty3_capsid"/>
    <property type="match status" value="1"/>
</dbReference>
<dbReference type="PANTHER" id="PTHR33194">
    <property type="entry name" value="ZINC KNUCKLE DOMAINCONTAINING PROTEIN"/>
    <property type="match status" value="1"/>
</dbReference>
<dbReference type="InterPro" id="IPR045358">
    <property type="entry name" value="Ty3_capsid"/>
</dbReference>
<reference evidence="2" key="1">
    <citation type="submission" date="2021-06" db="EMBL/GenBank/DDBJ databases">
        <authorList>
            <person name="Kallberg Y."/>
            <person name="Tangrot J."/>
            <person name="Rosling A."/>
        </authorList>
    </citation>
    <scope>NUCLEOTIDE SEQUENCE</scope>
    <source>
        <strain evidence="2">MT106</strain>
    </source>
</reference>
<sequence length="151" mass="17530">MATLDVTFKQLADLISNQNQDPIPIPTFHGNDQEDSITWIEEFEQATRTNNMKFCTQTQLLLWQQQLNNRIQSANESVSQYAADIRSLLHKIDPDNTYSTQYKIREFTKGLNPQYAFFINLHQPETFEKAISIAIETETGFKITYNNSFTL</sequence>
<feature type="non-terminal residue" evidence="2">
    <location>
        <position position="151"/>
    </location>
</feature>
<proteinExistence type="predicted"/>
<evidence type="ECO:0000313" key="3">
    <source>
        <dbReference type="Proteomes" id="UP000789831"/>
    </source>
</evidence>
<keyword evidence="3" id="KW-1185">Reference proteome</keyword>
<dbReference type="AlphaFoldDB" id="A0A9N9FTY6"/>
<comment type="caution">
    <text evidence="2">The sequence shown here is derived from an EMBL/GenBank/DDBJ whole genome shotgun (WGS) entry which is preliminary data.</text>
</comment>
<organism evidence="2 3">
    <name type="scientific">Ambispora gerdemannii</name>
    <dbReference type="NCBI Taxonomy" id="144530"/>
    <lineage>
        <taxon>Eukaryota</taxon>
        <taxon>Fungi</taxon>
        <taxon>Fungi incertae sedis</taxon>
        <taxon>Mucoromycota</taxon>
        <taxon>Glomeromycotina</taxon>
        <taxon>Glomeromycetes</taxon>
        <taxon>Archaeosporales</taxon>
        <taxon>Ambisporaceae</taxon>
        <taxon>Ambispora</taxon>
    </lineage>
</organism>
<feature type="domain" description="Ty3 transposon capsid-like protein" evidence="1">
    <location>
        <begin position="69"/>
        <end position="139"/>
    </location>
</feature>
<dbReference type="Proteomes" id="UP000789831">
    <property type="component" value="Unassembled WGS sequence"/>
</dbReference>
<name>A0A9N9FTY6_9GLOM</name>